<sequence>MLRFAAVTSKRLCPRGLALFLCLGAASCSPGEPILSPGAGQSCLADTTELEQRRVERVIDGDTLRLVGGDSVRLIGINTPEMARDGKADEPLARSAQQALADMLPSGRVWLQDGEEARDRHGRRLAYAFDESGASLSGHLIASGLGFHIAVAPNDRYAGCLQGLEAASRASRIGVWGEPRFTARRVSELRADEGGFLRVRDRVTRVSFKQNGWWVQLGGKLGVQIDGPVRSQFSRDELRALDGREVEVRGWLIPMRGGWWMMNLGHPAMLQAGDEAG</sequence>
<reference evidence="2 3" key="1">
    <citation type="submission" date="2019-09" db="EMBL/GenBank/DDBJ databases">
        <authorList>
            <person name="Chen X.-Y."/>
        </authorList>
    </citation>
    <scope>NUCLEOTIDE SEQUENCE [LARGE SCALE GENOMIC DNA]</scope>
    <source>
        <strain evidence="2 3">NY5</strain>
    </source>
</reference>
<dbReference type="PROSITE" id="PS50830">
    <property type="entry name" value="TNASE_3"/>
    <property type="match status" value="1"/>
</dbReference>
<dbReference type="EMBL" id="VTUX01000007">
    <property type="protein sequence ID" value="KAA1189743.1"/>
    <property type="molecule type" value="Genomic_DNA"/>
</dbReference>
<organism evidence="2 3">
    <name type="scientific">Pseudohalioglobus sediminis</name>
    <dbReference type="NCBI Taxonomy" id="2606449"/>
    <lineage>
        <taxon>Bacteria</taxon>
        <taxon>Pseudomonadati</taxon>
        <taxon>Pseudomonadota</taxon>
        <taxon>Gammaproteobacteria</taxon>
        <taxon>Cellvibrionales</taxon>
        <taxon>Halieaceae</taxon>
        <taxon>Pseudohalioglobus</taxon>
    </lineage>
</organism>
<dbReference type="InterPro" id="IPR016071">
    <property type="entry name" value="Staphylococal_nuclease_OB-fold"/>
</dbReference>
<evidence type="ECO:0000313" key="3">
    <source>
        <dbReference type="Proteomes" id="UP000323708"/>
    </source>
</evidence>
<comment type="caution">
    <text evidence="2">The sequence shown here is derived from an EMBL/GenBank/DDBJ whole genome shotgun (WGS) entry which is preliminary data.</text>
</comment>
<evidence type="ECO:0000259" key="1">
    <source>
        <dbReference type="PROSITE" id="PS50830"/>
    </source>
</evidence>
<dbReference type="AlphaFoldDB" id="A0A5B0WS45"/>
<dbReference type="InterPro" id="IPR035437">
    <property type="entry name" value="SNase_OB-fold_sf"/>
</dbReference>
<protein>
    <submittedName>
        <fullName evidence="2">Thermonuclease family protein</fullName>
    </submittedName>
</protein>
<dbReference type="Proteomes" id="UP000323708">
    <property type="component" value="Unassembled WGS sequence"/>
</dbReference>
<dbReference type="SUPFAM" id="SSF50199">
    <property type="entry name" value="Staphylococcal nuclease"/>
    <property type="match status" value="1"/>
</dbReference>
<dbReference type="RefSeq" id="WP_149612352.1">
    <property type="nucleotide sequence ID" value="NZ_VTUX01000007.1"/>
</dbReference>
<dbReference type="PROSITE" id="PS51257">
    <property type="entry name" value="PROKAR_LIPOPROTEIN"/>
    <property type="match status" value="1"/>
</dbReference>
<dbReference type="SMART" id="SM00318">
    <property type="entry name" value="SNc"/>
    <property type="match status" value="1"/>
</dbReference>
<accession>A0A5B0WS45</accession>
<dbReference type="Gene3D" id="2.40.50.90">
    <property type="match status" value="1"/>
</dbReference>
<name>A0A5B0WS45_9GAMM</name>
<evidence type="ECO:0000313" key="2">
    <source>
        <dbReference type="EMBL" id="KAA1189743.1"/>
    </source>
</evidence>
<dbReference type="Pfam" id="PF00565">
    <property type="entry name" value="SNase"/>
    <property type="match status" value="1"/>
</dbReference>
<keyword evidence="3" id="KW-1185">Reference proteome</keyword>
<proteinExistence type="predicted"/>
<gene>
    <name evidence="2" type="ORF">F0M18_15465</name>
</gene>
<feature type="domain" description="TNase-like" evidence="1">
    <location>
        <begin position="49"/>
        <end position="178"/>
    </location>
</feature>